<dbReference type="SUPFAM" id="SSF109604">
    <property type="entry name" value="HD-domain/PDEase-like"/>
    <property type="match status" value="1"/>
</dbReference>
<dbReference type="EMBL" id="JAFKCV010000001">
    <property type="protein sequence ID" value="MBN7824131.1"/>
    <property type="molecule type" value="Genomic_DNA"/>
</dbReference>
<name>A0A939IQ58_9ALTE</name>
<keyword evidence="3" id="KW-1185">Reference proteome</keyword>
<sequence>MKASEVAKFASQSFALPDTCSRIRALLDDPAADSADIAEVIALDPSLSSKLLRLANSALFRFPAQINSISKAVNVIGGEALYNLALAETATTAFKHFSNEAINLKRFWQQSVFGGLLAKHMSKIVKVRGSDEYFVTGLLHQFSELVVATRAPELASKCEAYHEDALPWQTQREELGFTYAECSALILKKWQLPEQFAHVIANVHQDINARTGKDILIGHFAVRLALHMVDSRYSLSALLSPAGLKKLKLEADDIQDLMKFTRMDAHKLLALMNPELF</sequence>
<organism evidence="2 3">
    <name type="scientific">Bowmanella dokdonensis</name>
    <dbReference type="NCBI Taxonomy" id="751969"/>
    <lineage>
        <taxon>Bacteria</taxon>
        <taxon>Pseudomonadati</taxon>
        <taxon>Pseudomonadota</taxon>
        <taxon>Gammaproteobacteria</taxon>
        <taxon>Alteromonadales</taxon>
        <taxon>Alteromonadaceae</taxon>
        <taxon>Bowmanella</taxon>
    </lineage>
</organism>
<dbReference type="Proteomes" id="UP000664654">
    <property type="component" value="Unassembled WGS sequence"/>
</dbReference>
<gene>
    <name evidence="2" type="ORF">J0A66_02725</name>
</gene>
<dbReference type="RefSeq" id="WP_206572223.1">
    <property type="nucleotide sequence ID" value="NZ_JAFKCV010000001.1"/>
</dbReference>
<feature type="domain" description="HDOD" evidence="1">
    <location>
        <begin position="13"/>
        <end position="206"/>
    </location>
</feature>
<dbReference type="Pfam" id="PF08668">
    <property type="entry name" value="HDOD"/>
    <property type="match status" value="1"/>
</dbReference>
<dbReference type="AlphaFoldDB" id="A0A939IQ58"/>
<accession>A0A939IQ58</accession>
<reference evidence="2" key="1">
    <citation type="submission" date="2021-03" db="EMBL/GenBank/DDBJ databases">
        <title>novel species isolated from a fishpond in China.</title>
        <authorList>
            <person name="Lu H."/>
            <person name="Cai Z."/>
        </authorList>
    </citation>
    <scope>NUCLEOTIDE SEQUENCE</scope>
    <source>
        <strain evidence="2">JCM 30855</strain>
    </source>
</reference>
<proteinExistence type="predicted"/>
<evidence type="ECO:0000313" key="2">
    <source>
        <dbReference type="EMBL" id="MBN7824131.1"/>
    </source>
</evidence>
<protein>
    <submittedName>
        <fullName evidence="2">HDOD domain-containing protein</fullName>
    </submittedName>
</protein>
<comment type="caution">
    <text evidence="2">The sequence shown here is derived from an EMBL/GenBank/DDBJ whole genome shotgun (WGS) entry which is preliminary data.</text>
</comment>
<dbReference type="PANTHER" id="PTHR33525:SF5">
    <property type="entry name" value="TWO COMPONENT SIGNAL TRANSDUCTION SYSTEM RESPONSE REGULATOR"/>
    <property type="match status" value="1"/>
</dbReference>
<dbReference type="InterPro" id="IPR013976">
    <property type="entry name" value="HDOD"/>
</dbReference>
<dbReference type="PANTHER" id="PTHR33525">
    <property type="match status" value="1"/>
</dbReference>
<dbReference type="PROSITE" id="PS51833">
    <property type="entry name" value="HDOD"/>
    <property type="match status" value="1"/>
</dbReference>
<evidence type="ECO:0000313" key="3">
    <source>
        <dbReference type="Proteomes" id="UP000664654"/>
    </source>
</evidence>
<dbReference type="InterPro" id="IPR052340">
    <property type="entry name" value="RNase_Y/CdgJ"/>
</dbReference>
<evidence type="ECO:0000259" key="1">
    <source>
        <dbReference type="PROSITE" id="PS51833"/>
    </source>
</evidence>
<dbReference type="Gene3D" id="1.10.3210.10">
    <property type="entry name" value="Hypothetical protein af1432"/>
    <property type="match status" value="1"/>
</dbReference>